<feature type="domain" description="Polypeptide-transport-associated ShlB-type" evidence="10">
    <location>
        <begin position="378"/>
        <end position="441"/>
    </location>
</feature>
<evidence type="ECO:0000256" key="5">
    <source>
        <dbReference type="ARBA" id="ARBA00023237"/>
    </source>
</evidence>
<dbReference type="Pfam" id="PF01103">
    <property type="entry name" value="Omp85"/>
    <property type="match status" value="1"/>
</dbReference>
<evidence type="ECO:0000259" key="10">
    <source>
        <dbReference type="Pfam" id="PF08479"/>
    </source>
</evidence>
<feature type="domain" description="Bacterial surface antigen (D15)" evidence="8">
    <location>
        <begin position="556"/>
        <end position="896"/>
    </location>
</feature>
<sequence>MRLSPVLVVAVAIAAPLSISLTANAQTSNSLEQTLEAFPSAANQQPEQNVSSESPSDVTVVKGVEHIQSPSVELSSNKSTKSATTATKEIIVPTLETSASTPNFSHRVEKLTQNLTPQPPLLEKGENSKPLSLRKKGLEKDSLNPVKNQVATNTPIQQPNSQSSASPADVRKSKLIAALKIHPQTINHERSAVDGTPSHPQQKNENFSSPIPNTPVIISSQTPTTTAKQLVQAPEPQPDTQPEVAPPTTEQQAPTPAPETTPGTGNFNTPSTNPETTETTEPRVLVSEVLVRPQAGVLTPELETQVYNVIRTQPGRTTTRSQLQEDINAIFGTGFFSNVQAVPEDTPLGVRVSFVVQPNPVLTKVEIQANPGTKVPSVLPPATADEIFRAQYGRILNLRDLQEGIKELTKRYQDQGYVLANVIGAPQVSETGVVTLQVAEGVVENINVRFRNKEGQEVDEQGQPIRGRTRDYIITREVELQPGQVFNRNKVQQDLQRVFGTGLFEDVNVSLDPGTDPTTVNVVVNVVERSSGSIAAGAGISSASGLFGTVSYQQQNLGGRNQKLGAEVQVGERELLFDLRFTDPWIAGDPYRTSYTANIFRRRSISLIFDGKDQDIRTFDPGNETDTNQQDRPRVTRLGGGVTFTRPLSANPFERAEWTASAGLQYQRVSARDADGNLRREGAVFDDNGNRISENVPLSFSGSGEDDLLLLQLGAQRDLRNNPLQPTSGSYLRFGVDQSVPVGSGNIFLTRLRGSYSQYLPVKFTGFARGPETIAFNIQGGTVLGDLPPYEAFSLGGSNSVRGYEEGALGSGRSFVQASVEYRFPVFSVVSGALFLDFGSDLGTGTRTAEVLNKSGSGYGYGLGVRVQSPLGPIRIDYGINDDGDSRINFGIGERF</sequence>
<name>A0ABR8CQ28_9NOST</name>
<protein>
    <submittedName>
        <fullName evidence="11">BamA/TamA family outer membrane protein</fullName>
    </submittedName>
</protein>
<dbReference type="EMBL" id="JACJRF010000008">
    <property type="protein sequence ID" value="MBD2343905.1"/>
    <property type="molecule type" value="Genomic_DNA"/>
</dbReference>
<dbReference type="Gene3D" id="3.10.20.310">
    <property type="entry name" value="membrane protein fhac"/>
    <property type="match status" value="3"/>
</dbReference>
<feature type="domain" description="POTRA" evidence="9">
    <location>
        <begin position="305"/>
        <end position="358"/>
    </location>
</feature>
<feature type="signal peptide" evidence="7">
    <location>
        <begin position="1"/>
        <end position="25"/>
    </location>
</feature>
<dbReference type="InterPro" id="IPR039910">
    <property type="entry name" value="D15-like"/>
</dbReference>
<evidence type="ECO:0000256" key="3">
    <source>
        <dbReference type="ARBA" id="ARBA00022729"/>
    </source>
</evidence>
<feature type="compositionally biased region" description="Low complexity" evidence="6">
    <location>
        <begin position="246"/>
        <end position="279"/>
    </location>
</feature>
<evidence type="ECO:0000256" key="2">
    <source>
        <dbReference type="ARBA" id="ARBA00022692"/>
    </source>
</evidence>
<dbReference type="InterPro" id="IPR000184">
    <property type="entry name" value="Bac_surfAg_D15"/>
</dbReference>
<feature type="chain" id="PRO_5045321482" evidence="7">
    <location>
        <begin position="26"/>
        <end position="896"/>
    </location>
</feature>
<accession>A0ABR8CQ28</accession>
<feature type="domain" description="POTRA" evidence="9">
    <location>
        <begin position="468"/>
        <end position="529"/>
    </location>
</feature>
<dbReference type="RefSeq" id="WP_190406368.1">
    <property type="nucleotide sequence ID" value="NZ_JACJRF010000008.1"/>
</dbReference>
<evidence type="ECO:0000259" key="8">
    <source>
        <dbReference type="Pfam" id="PF01103"/>
    </source>
</evidence>
<gene>
    <name evidence="11" type="ORF">H6G18_07055</name>
</gene>
<evidence type="ECO:0000256" key="4">
    <source>
        <dbReference type="ARBA" id="ARBA00023136"/>
    </source>
</evidence>
<comment type="caution">
    <text evidence="11">The sequence shown here is derived from an EMBL/GenBank/DDBJ whole genome shotgun (WGS) entry which is preliminary data.</text>
</comment>
<dbReference type="InterPro" id="IPR013686">
    <property type="entry name" value="Polypept-transport_assoc_ShlB"/>
</dbReference>
<keyword evidence="5" id="KW-0998">Cell outer membrane</keyword>
<feature type="compositionally biased region" description="Polar residues" evidence="6">
    <location>
        <begin position="198"/>
        <end position="229"/>
    </location>
</feature>
<evidence type="ECO:0000259" key="9">
    <source>
        <dbReference type="Pfam" id="PF07244"/>
    </source>
</evidence>
<evidence type="ECO:0000256" key="1">
    <source>
        <dbReference type="ARBA" id="ARBA00004370"/>
    </source>
</evidence>
<dbReference type="InterPro" id="IPR010827">
    <property type="entry name" value="BamA/TamA_POTRA"/>
</dbReference>
<keyword evidence="3 7" id="KW-0732">Signal</keyword>
<evidence type="ECO:0000313" key="12">
    <source>
        <dbReference type="Proteomes" id="UP000607281"/>
    </source>
</evidence>
<reference evidence="11 12" key="1">
    <citation type="journal article" date="2020" name="ISME J.">
        <title>Comparative genomics reveals insights into cyanobacterial evolution and habitat adaptation.</title>
        <authorList>
            <person name="Chen M.Y."/>
            <person name="Teng W.K."/>
            <person name="Zhao L."/>
            <person name="Hu C.X."/>
            <person name="Zhou Y.K."/>
            <person name="Han B.P."/>
            <person name="Song L.R."/>
            <person name="Shu W.S."/>
        </authorList>
    </citation>
    <scope>NUCLEOTIDE SEQUENCE [LARGE SCALE GENOMIC DNA]</scope>
    <source>
        <strain evidence="11 12">FACHB-260</strain>
    </source>
</reference>
<comment type="subcellular location">
    <subcellularLocation>
        <location evidence="1">Membrane</location>
    </subcellularLocation>
</comment>
<evidence type="ECO:0000313" key="11">
    <source>
        <dbReference type="EMBL" id="MBD2343905.1"/>
    </source>
</evidence>
<proteinExistence type="predicted"/>
<evidence type="ECO:0000256" key="7">
    <source>
        <dbReference type="SAM" id="SignalP"/>
    </source>
</evidence>
<dbReference type="Pfam" id="PF07244">
    <property type="entry name" value="POTRA"/>
    <property type="match status" value="2"/>
</dbReference>
<feature type="compositionally biased region" description="Polar residues" evidence="6">
    <location>
        <begin position="145"/>
        <end position="156"/>
    </location>
</feature>
<feature type="compositionally biased region" description="Low complexity" evidence="6">
    <location>
        <begin position="157"/>
        <end position="168"/>
    </location>
</feature>
<keyword evidence="12" id="KW-1185">Reference proteome</keyword>
<dbReference type="PANTHER" id="PTHR12815">
    <property type="entry name" value="SORTING AND ASSEMBLY MACHINERY SAMM50 PROTEIN FAMILY MEMBER"/>
    <property type="match status" value="1"/>
</dbReference>
<feature type="region of interest" description="Disordered" evidence="6">
    <location>
        <begin position="113"/>
        <end position="282"/>
    </location>
</feature>
<keyword evidence="4" id="KW-0472">Membrane</keyword>
<dbReference type="Proteomes" id="UP000607281">
    <property type="component" value="Unassembled WGS sequence"/>
</dbReference>
<keyword evidence="2" id="KW-0812">Transmembrane</keyword>
<organism evidence="11 12">
    <name type="scientific">Anabaena subtropica FACHB-260</name>
    <dbReference type="NCBI Taxonomy" id="2692884"/>
    <lineage>
        <taxon>Bacteria</taxon>
        <taxon>Bacillati</taxon>
        <taxon>Cyanobacteriota</taxon>
        <taxon>Cyanophyceae</taxon>
        <taxon>Nostocales</taxon>
        <taxon>Nostocaceae</taxon>
        <taxon>Anabaena</taxon>
    </lineage>
</organism>
<dbReference type="PANTHER" id="PTHR12815:SF47">
    <property type="entry name" value="TRANSLOCATION AND ASSEMBLY MODULE SUBUNIT TAMA"/>
    <property type="match status" value="1"/>
</dbReference>
<dbReference type="Gene3D" id="2.40.160.50">
    <property type="entry name" value="membrane protein fhac: a member of the omp85/tpsb transporter family"/>
    <property type="match status" value="1"/>
</dbReference>
<dbReference type="Pfam" id="PF08479">
    <property type="entry name" value="POTRA_2"/>
    <property type="match status" value="1"/>
</dbReference>
<evidence type="ECO:0000256" key="6">
    <source>
        <dbReference type="SAM" id="MobiDB-lite"/>
    </source>
</evidence>